<accession>A0A1U6HZP4</accession>
<dbReference type="Pfam" id="PF12802">
    <property type="entry name" value="MarR_2"/>
    <property type="match status" value="1"/>
</dbReference>
<evidence type="ECO:0000259" key="4">
    <source>
        <dbReference type="PROSITE" id="PS50995"/>
    </source>
</evidence>
<dbReference type="Gene3D" id="1.10.10.10">
    <property type="entry name" value="Winged helix-like DNA-binding domain superfamily/Winged helix DNA-binding domain"/>
    <property type="match status" value="1"/>
</dbReference>
<evidence type="ECO:0000256" key="3">
    <source>
        <dbReference type="ARBA" id="ARBA00023163"/>
    </source>
</evidence>
<dbReference type="InterPro" id="IPR036388">
    <property type="entry name" value="WH-like_DNA-bd_sf"/>
</dbReference>
<dbReference type="PANTHER" id="PTHR42756">
    <property type="entry name" value="TRANSCRIPTIONAL REGULATOR, MARR"/>
    <property type="match status" value="1"/>
</dbReference>
<dbReference type="InterPro" id="IPR036390">
    <property type="entry name" value="WH_DNA-bd_sf"/>
</dbReference>
<dbReference type="Proteomes" id="UP000190989">
    <property type="component" value="Unassembled WGS sequence"/>
</dbReference>
<protein>
    <submittedName>
        <fullName evidence="5">DNA-binding transcriptional regulator, MarR family</fullName>
    </submittedName>
</protein>
<proteinExistence type="predicted"/>
<evidence type="ECO:0000313" key="6">
    <source>
        <dbReference type="Proteomes" id="UP000190989"/>
    </source>
</evidence>
<dbReference type="GO" id="GO:0003700">
    <property type="term" value="F:DNA-binding transcription factor activity"/>
    <property type="evidence" value="ECO:0007669"/>
    <property type="project" value="InterPro"/>
</dbReference>
<evidence type="ECO:0000313" key="5">
    <source>
        <dbReference type="EMBL" id="SLK01230.1"/>
    </source>
</evidence>
<feature type="domain" description="HTH marR-type" evidence="4">
    <location>
        <begin position="24"/>
        <end position="156"/>
    </location>
</feature>
<keyword evidence="2 5" id="KW-0238">DNA-binding</keyword>
<dbReference type="SUPFAM" id="SSF46785">
    <property type="entry name" value="Winged helix' DNA-binding domain"/>
    <property type="match status" value="1"/>
</dbReference>
<sequence>MSMIDDGERLPAAMDPVETEFEIHSWPFYHLARLTAIYQQRMDASLKPLGVDVPRWRVLALLQKHDKCTITQLSMEAVTKVSTMAKIIQRMTAEGLITTQPSAEDARSTEVMLSERGSQLLEIVQEKVSRIGRQAFHDVADQEIDDLNRLCERMYSNLAP</sequence>
<organism evidence="5 6">
    <name type="scientific">Novosphingobium mathurense</name>
    <dbReference type="NCBI Taxonomy" id="428990"/>
    <lineage>
        <taxon>Bacteria</taxon>
        <taxon>Pseudomonadati</taxon>
        <taxon>Pseudomonadota</taxon>
        <taxon>Alphaproteobacteria</taxon>
        <taxon>Sphingomonadales</taxon>
        <taxon>Sphingomonadaceae</taxon>
        <taxon>Novosphingobium</taxon>
    </lineage>
</organism>
<dbReference type="STRING" id="428990.SAMN06295987_103436"/>
<dbReference type="PANTHER" id="PTHR42756:SF1">
    <property type="entry name" value="TRANSCRIPTIONAL REPRESSOR OF EMRAB OPERON"/>
    <property type="match status" value="1"/>
</dbReference>
<gene>
    <name evidence="5" type="ORF">SAMN06295987_103436</name>
</gene>
<evidence type="ECO:0000256" key="1">
    <source>
        <dbReference type="ARBA" id="ARBA00023015"/>
    </source>
</evidence>
<keyword evidence="3" id="KW-0804">Transcription</keyword>
<keyword evidence="1" id="KW-0805">Transcription regulation</keyword>
<dbReference type="PROSITE" id="PS50995">
    <property type="entry name" value="HTH_MARR_2"/>
    <property type="match status" value="1"/>
</dbReference>
<dbReference type="SMART" id="SM00347">
    <property type="entry name" value="HTH_MARR"/>
    <property type="match status" value="1"/>
</dbReference>
<dbReference type="InterPro" id="IPR000835">
    <property type="entry name" value="HTH_MarR-typ"/>
</dbReference>
<evidence type="ECO:0000256" key="2">
    <source>
        <dbReference type="ARBA" id="ARBA00023125"/>
    </source>
</evidence>
<name>A0A1U6HZP4_9SPHN</name>
<dbReference type="GO" id="GO:0003677">
    <property type="term" value="F:DNA binding"/>
    <property type="evidence" value="ECO:0007669"/>
    <property type="project" value="UniProtKB-KW"/>
</dbReference>
<dbReference type="EMBL" id="FVZE01000003">
    <property type="protein sequence ID" value="SLK01230.1"/>
    <property type="molecule type" value="Genomic_DNA"/>
</dbReference>
<dbReference type="AlphaFoldDB" id="A0A1U6HZP4"/>
<keyword evidence="6" id="KW-1185">Reference proteome</keyword>
<reference evidence="6" key="1">
    <citation type="submission" date="2017-02" db="EMBL/GenBank/DDBJ databases">
        <authorList>
            <person name="Varghese N."/>
            <person name="Submissions S."/>
        </authorList>
    </citation>
    <scope>NUCLEOTIDE SEQUENCE [LARGE SCALE GENOMIC DNA]</scope>
    <source>
        <strain evidence="6">SM117</strain>
    </source>
</reference>